<protein>
    <submittedName>
        <fullName evidence="3">Uncharacterized protein</fullName>
    </submittedName>
</protein>
<dbReference type="GO" id="GO:0003677">
    <property type="term" value="F:DNA binding"/>
    <property type="evidence" value="ECO:0007669"/>
    <property type="project" value="InterPro"/>
</dbReference>
<evidence type="ECO:0000313" key="5">
    <source>
        <dbReference type="Proteomes" id="UP001152797"/>
    </source>
</evidence>
<dbReference type="EMBL" id="CAMXCT020000799">
    <property type="protein sequence ID" value="CAL1136773.1"/>
    <property type="molecule type" value="Genomic_DNA"/>
</dbReference>
<feature type="region of interest" description="Disordered" evidence="2">
    <location>
        <begin position="345"/>
        <end position="367"/>
    </location>
</feature>
<comment type="caution">
    <text evidence="3">The sequence shown here is derived from an EMBL/GenBank/DDBJ whole genome shotgun (WGS) entry which is preliminary data.</text>
</comment>
<dbReference type="GO" id="GO:0006310">
    <property type="term" value="P:DNA recombination"/>
    <property type="evidence" value="ECO:0007669"/>
    <property type="project" value="UniProtKB-KW"/>
</dbReference>
<evidence type="ECO:0000256" key="1">
    <source>
        <dbReference type="ARBA" id="ARBA00023172"/>
    </source>
</evidence>
<accession>A0A9P1C253</accession>
<organism evidence="3">
    <name type="scientific">Cladocopium goreaui</name>
    <dbReference type="NCBI Taxonomy" id="2562237"/>
    <lineage>
        <taxon>Eukaryota</taxon>
        <taxon>Sar</taxon>
        <taxon>Alveolata</taxon>
        <taxon>Dinophyceae</taxon>
        <taxon>Suessiales</taxon>
        <taxon>Symbiodiniaceae</taxon>
        <taxon>Cladocopium</taxon>
    </lineage>
</organism>
<proteinExistence type="predicted"/>
<dbReference type="Gene3D" id="1.10.443.10">
    <property type="entry name" value="Intergrase catalytic core"/>
    <property type="match status" value="1"/>
</dbReference>
<dbReference type="PANTHER" id="PTHR33050">
    <property type="entry name" value="REVERSE TRANSCRIPTASE DOMAIN-CONTAINING PROTEIN"/>
    <property type="match status" value="1"/>
</dbReference>
<gene>
    <name evidence="3" type="ORF">C1SCF055_LOCUS11015</name>
</gene>
<reference evidence="4" key="2">
    <citation type="submission" date="2024-04" db="EMBL/GenBank/DDBJ databases">
        <authorList>
            <person name="Chen Y."/>
            <person name="Shah S."/>
            <person name="Dougan E. K."/>
            <person name="Thang M."/>
            <person name="Chan C."/>
        </authorList>
    </citation>
    <scope>NUCLEOTIDE SEQUENCE [LARGE SCALE GENOMIC DNA]</scope>
</reference>
<dbReference type="InterPro" id="IPR011010">
    <property type="entry name" value="DNA_brk_join_enz"/>
</dbReference>
<dbReference type="PANTHER" id="PTHR33050:SF7">
    <property type="entry name" value="RIBONUCLEASE H"/>
    <property type="match status" value="1"/>
</dbReference>
<dbReference type="Proteomes" id="UP001152797">
    <property type="component" value="Unassembled WGS sequence"/>
</dbReference>
<dbReference type="GO" id="GO:0015074">
    <property type="term" value="P:DNA integration"/>
    <property type="evidence" value="ECO:0007669"/>
    <property type="project" value="InterPro"/>
</dbReference>
<name>A0A9P1C253_9DINO</name>
<dbReference type="EMBL" id="CAMXCT010000799">
    <property type="protein sequence ID" value="CAI3983398.1"/>
    <property type="molecule type" value="Genomic_DNA"/>
</dbReference>
<dbReference type="EMBL" id="CAMXCT030000799">
    <property type="protein sequence ID" value="CAL4770710.1"/>
    <property type="molecule type" value="Genomic_DNA"/>
</dbReference>
<dbReference type="SUPFAM" id="SSF56672">
    <property type="entry name" value="DNA/RNA polymerases"/>
    <property type="match status" value="1"/>
</dbReference>
<feature type="region of interest" description="Disordered" evidence="2">
    <location>
        <begin position="1136"/>
        <end position="1166"/>
    </location>
</feature>
<keyword evidence="1" id="KW-0233">DNA recombination</keyword>
<dbReference type="InterPro" id="IPR043502">
    <property type="entry name" value="DNA/RNA_pol_sf"/>
</dbReference>
<dbReference type="OrthoDB" id="414573at2759"/>
<evidence type="ECO:0000256" key="2">
    <source>
        <dbReference type="SAM" id="MobiDB-lite"/>
    </source>
</evidence>
<dbReference type="InterPro" id="IPR013762">
    <property type="entry name" value="Integrase-like_cat_sf"/>
</dbReference>
<evidence type="ECO:0000313" key="4">
    <source>
        <dbReference type="EMBL" id="CAL1136773.1"/>
    </source>
</evidence>
<dbReference type="SUPFAM" id="SSF56349">
    <property type="entry name" value="DNA breaking-rejoining enzymes"/>
    <property type="match status" value="1"/>
</dbReference>
<dbReference type="CDD" id="cd09275">
    <property type="entry name" value="RNase_HI_RT_DIRS1"/>
    <property type="match status" value="1"/>
</dbReference>
<keyword evidence="5" id="KW-1185">Reference proteome</keyword>
<dbReference type="InterPro" id="IPR052055">
    <property type="entry name" value="Hepadnavirus_pol/RT"/>
</dbReference>
<reference evidence="3" key="1">
    <citation type="submission" date="2022-10" db="EMBL/GenBank/DDBJ databases">
        <authorList>
            <person name="Chen Y."/>
            <person name="Dougan E. K."/>
            <person name="Chan C."/>
            <person name="Rhodes N."/>
            <person name="Thang M."/>
        </authorList>
    </citation>
    <scope>NUCLEOTIDE SEQUENCE</scope>
</reference>
<sequence length="1620" mass="183104">MSTASSSTKIADSSHGVNAEVSKRVELCLEKCQSYAEFKEERHFKFLHLFAGPRDVLAEALRDECEKEGLKVVVESYDKLIDASHDLLAERPFTDILKKAKEGDYDGGHAGFPCGSFSRARYNLEGEGPKPVRSGAEIYGLATNSRAQQQEADRGTVMAVRSAMIINEVIQSQRRRAVPSVGTLENPPGSETGEEGPAWALPELMSFERDLGTTTALFNTCAYQTKLRYKWFKPGRFTGCLADLDRLSKKCTCPGWSRHQALIGKNMTSRAAEYPEELCKAYAALVVKTFKNTIQMEWWRSVLRKKKEEVSDAQLRWLASKAKRQLPPVTTQDLSASRRVWMADNVDASEGPSDGPSKKKRREGENEHYVWGMRNPAKAVSRLSKLAETGKDIRRLWTRFLREYPQAVETAEEYGSENCQLKENVLKAWTDCIEHFLKVKEFDEVVLRPPERFTSPLNAKLLEAWRKHSGDPEMDLVSWIRSGAPLGMAENIPYCNIFPMTEGNEGEFESMPEMEAQLGAENYKSFVEEPEHAYAEVQRYLQKGFCIELSEEEVRQQFPVGTVSKLALIIKTKEDGTIKRRVIIDLLRSGGNSRCRIRERIVLPRIQDVLDSLRYLRENRFGLILRAQKEDWDDQDQCDEVELVSADLSDAYCHLAVHENELGNCVAASVNPGKYLVFVAMLFGFKGAPLIMGRFAATLARLLQSLVPADEMQSQLYMDDPLWMLQGPRWRRRENLALILYMCGALGVKLQFRKGFRGTDAVWIGVRMELKLAEDVVILSIPPKMMNEVKTTLESWQNKGMVALREVRAVTGKLSWICGIIVRARWCVNILYAVIAQTLADAEKEQDRATRRDDTRPKPFMVAVHRIELPRQWFIAMFEKPDRFALRREGLREVPAQFALITDASPRGVGAILADIDRKSRAIIPLEALEIPFTEEYAKWMSIPWDDPAGQGPLEAWAILMAIKKWKHRIKGHSLLIRADSVVALATVSKASAPSPVLNWIGAELALKTEELNLGKFITQHIPGSWNVEADWLSRPHQRGEMPKRLVGVPMRQFPKERIMTSALKPPGVDAALRWGQASKVEQGNGGFTDSVTGGRGINANYLMHSSRFFNPEGQGEGQPSSHARSNSSLLLLQKGRQQRTSDTGHGGQSLASTVRYGAKNRHGKDERELEKILGKGLVDPVEVLTQTKLTGMKLAYQLATSTKNIRNAVNKLKSNFWAPSSRAARDIKRSEVVRLARLVAGTAQQVFPLTQEVVEGVAACIKDANMKSGDQYLNELKLCHIEQGFDLPPWLVRTLAMCKKALMRNKGPVKRAIEAKLEDIEEEQWATDGADADNGINPALSYAWACLWMLREIEASECKWEHIQMDRQRKTVSLMIPISKMDQDAKGIKRTLQCCGENVCSRFCAWNVWLRMVEEFPKRKEKKGYLFTDKFKGKLNKNKMIEAWRKVTRKQVTGHSARRSGAMEHVRRGLQLQELAFLGRWKSAVVLTYANDALQEVPANRNGRNETQMGNGTGWQIPMAKWNTACGWNFTKNPEKVRLSVALQFNQTRCRKCSEVMKSRDLVREGKTLAGFITGDPTHKFSEFDVQRAKLWQASSQVKLWPCLAHDMAELMDLTVSNC</sequence>
<evidence type="ECO:0000313" key="3">
    <source>
        <dbReference type="EMBL" id="CAI3983398.1"/>
    </source>
</evidence>